<evidence type="ECO:0000256" key="17">
    <source>
        <dbReference type="ARBA" id="ARBA00023295"/>
    </source>
</evidence>
<evidence type="ECO:0000256" key="2">
    <source>
        <dbReference type="ARBA" id="ARBA00001947"/>
    </source>
</evidence>
<keyword evidence="9" id="KW-0227">DNA damage</keyword>
<comment type="subunit">
    <text evidence="4">Monomer.</text>
</comment>
<organism evidence="23 24">
    <name type="scientific">Magnetofaba australis IT-1</name>
    <dbReference type="NCBI Taxonomy" id="1434232"/>
    <lineage>
        <taxon>Bacteria</taxon>
        <taxon>Pseudomonadati</taxon>
        <taxon>Pseudomonadota</taxon>
        <taxon>Magnetococcia</taxon>
        <taxon>Magnetococcales</taxon>
        <taxon>Magnetococcaceae</taxon>
        <taxon>Magnetofaba</taxon>
    </lineage>
</organism>
<feature type="domain" description="Formamidopyrimidine-DNA glycosylase catalytic" evidence="22">
    <location>
        <begin position="1"/>
        <end position="87"/>
    </location>
</feature>
<evidence type="ECO:0000259" key="21">
    <source>
        <dbReference type="PROSITE" id="PS51066"/>
    </source>
</evidence>
<dbReference type="Pfam" id="PF06827">
    <property type="entry name" value="zf-FPG_IleRS"/>
    <property type="match status" value="1"/>
</dbReference>
<dbReference type="SUPFAM" id="SSF46946">
    <property type="entry name" value="S13-like H2TH domain"/>
    <property type="match status" value="1"/>
</dbReference>
<dbReference type="GO" id="GO:0006284">
    <property type="term" value="P:base-excision repair"/>
    <property type="evidence" value="ECO:0007669"/>
    <property type="project" value="InterPro"/>
</dbReference>
<keyword evidence="24" id="KW-1185">Reference proteome</keyword>
<evidence type="ECO:0000313" key="23">
    <source>
        <dbReference type="EMBL" id="OSM02421.1"/>
    </source>
</evidence>
<name>A0A1Y2K320_9PROT</name>
<gene>
    <name evidence="23" type="ORF">MAIT1_02564</name>
</gene>
<dbReference type="Pfam" id="PF01149">
    <property type="entry name" value="Fapy_DNA_glyco"/>
    <property type="match status" value="1"/>
</dbReference>
<dbReference type="InterPro" id="IPR015886">
    <property type="entry name" value="H2TH_FPG"/>
</dbReference>
<dbReference type="EMBL" id="LVJN01000020">
    <property type="protein sequence ID" value="OSM02421.1"/>
    <property type="molecule type" value="Genomic_DNA"/>
</dbReference>
<evidence type="ECO:0000256" key="6">
    <source>
        <dbReference type="ARBA" id="ARBA00012720"/>
    </source>
</evidence>
<protein>
    <recommendedName>
        <fullName evidence="7">Formamidopyrimidine-DNA glycosylase</fullName>
        <ecNumber evidence="5">3.2.2.23</ecNumber>
        <ecNumber evidence="6">4.2.99.18</ecNumber>
    </recommendedName>
    <alternativeName>
        <fullName evidence="18">DNA-(apurinic or apyrimidinic site) lyase MutM</fullName>
    </alternativeName>
</protein>
<dbReference type="PANTHER" id="PTHR22993">
    <property type="entry name" value="FORMAMIDOPYRIMIDINE-DNA GLYCOSYLASE"/>
    <property type="match status" value="1"/>
</dbReference>
<dbReference type="SMART" id="SM01232">
    <property type="entry name" value="H2TH"/>
    <property type="match status" value="1"/>
</dbReference>
<keyword evidence="13" id="KW-0238">DNA-binding</keyword>
<evidence type="ECO:0000256" key="9">
    <source>
        <dbReference type="ARBA" id="ARBA00022763"/>
    </source>
</evidence>
<evidence type="ECO:0000256" key="14">
    <source>
        <dbReference type="ARBA" id="ARBA00023204"/>
    </source>
</evidence>
<dbReference type="InterPro" id="IPR012319">
    <property type="entry name" value="FPG_cat"/>
</dbReference>
<dbReference type="Gene3D" id="1.10.8.50">
    <property type="match status" value="1"/>
</dbReference>
<dbReference type="PROSITE" id="PS51068">
    <property type="entry name" value="FPG_CAT"/>
    <property type="match status" value="1"/>
</dbReference>
<evidence type="ECO:0000256" key="10">
    <source>
        <dbReference type="ARBA" id="ARBA00022771"/>
    </source>
</evidence>
<evidence type="ECO:0000256" key="13">
    <source>
        <dbReference type="ARBA" id="ARBA00023125"/>
    </source>
</evidence>
<dbReference type="Proteomes" id="UP000194003">
    <property type="component" value="Unassembled WGS sequence"/>
</dbReference>
<dbReference type="AlphaFoldDB" id="A0A1Y2K320"/>
<evidence type="ECO:0000256" key="8">
    <source>
        <dbReference type="ARBA" id="ARBA00022723"/>
    </source>
</evidence>
<dbReference type="EC" id="3.2.2.23" evidence="5"/>
<comment type="cofactor">
    <cofactor evidence="2">
        <name>Zn(2+)</name>
        <dbReference type="ChEBI" id="CHEBI:29105"/>
    </cofactor>
</comment>
<keyword evidence="12" id="KW-0862">Zinc</keyword>
<dbReference type="SUPFAM" id="SSF81624">
    <property type="entry name" value="N-terminal domain of MutM-like DNA repair proteins"/>
    <property type="match status" value="1"/>
</dbReference>
<dbReference type="GO" id="GO:0034039">
    <property type="term" value="F:8-oxo-7,8-dihydroguanine DNA N-glycosylase activity"/>
    <property type="evidence" value="ECO:0007669"/>
    <property type="project" value="TreeGrafter"/>
</dbReference>
<reference evidence="23 24" key="1">
    <citation type="journal article" date="2016" name="BMC Genomics">
        <title>Combined genomic and structural analyses of a cultured magnetotactic bacterium reveals its niche adaptation to a dynamic environment.</title>
        <authorList>
            <person name="Araujo A.C."/>
            <person name="Morillo V."/>
            <person name="Cypriano J."/>
            <person name="Teixeira L.C."/>
            <person name="Leao P."/>
            <person name="Lyra S."/>
            <person name="Almeida L.G."/>
            <person name="Bazylinski D.A."/>
            <person name="Vasconcellos A.T."/>
            <person name="Abreu F."/>
            <person name="Lins U."/>
        </authorList>
    </citation>
    <scope>NUCLEOTIDE SEQUENCE [LARGE SCALE GENOMIC DNA]</scope>
    <source>
        <strain evidence="23 24">IT-1</strain>
    </source>
</reference>
<evidence type="ECO:0000256" key="4">
    <source>
        <dbReference type="ARBA" id="ARBA00011245"/>
    </source>
</evidence>
<evidence type="ECO:0000256" key="18">
    <source>
        <dbReference type="ARBA" id="ARBA00030638"/>
    </source>
</evidence>
<feature type="domain" description="FPG-type" evidence="21">
    <location>
        <begin position="213"/>
        <end position="247"/>
    </location>
</feature>
<keyword evidence="15 23" id="KW-0456">Lyase</keyword>
<dbReference type="NCBIfam" id="TIGR00577">
    <property type="entry name" value="fpg"/>
    <property type="match status" value="1"/>
</dbReference>
<comment type="similarity">
    <text evidence="3">Belongs to the FPG family.</text>
</comment>
<keyword evidence="14" id="KW-0234">DNA repair</keyword>
<dbReference type="STRING" id="1434232.MAIT1_02564"/>
<dbReference type="SMART" id="SM00898">
    <property type="entry name" value="Fapy_DNA_glyco"/>
    <property type="match status" value="1"/>
</dbReference>
<evidence type="ECO:0000259" key="22">
    <source>
        <dbReference type="PROSITE" id="PS51068"/>
    </source>
</evidence>
<dbReference type="Gene3D" id="3.20.190.10">
    <property type="entry name" value="MutM-like, N-terminal"/>
    <property type="match status" value="1"/>
</dbReference>
<dbReference type="InterPro" id="IPR020629">
    <property type="entry name" value="FPG_Glyclase"/>
</dbReference>
<evidence type="ECO:0000256" key="15">
    <source>
        <dbReference type="ARBA" id="ARBA00023239"/>
    </source>
</evidence>
<evidence type="ECO:0000256" key="1">
    <source>
        <dbReference type="ARBA" id="ARBA00001668"/>
    </source>
</evidence>
<dbReference type="EC" id="4.2.99.18" evidence="6"/>
<comment type="caution">
    <text evidence="23">The sequence shown here is derived from an EMBL/GenBank/DDBJ whole genome shotgun (WGS) entry which is preliminary data.</text>
</comment>
<keyword evidence="8" id="KW-0479">Metal-binding</keyword>
<evidence type="ECO:0000256" key="20">
    <source>
        <dbReference type="PROSITE-ProRule" id="PRU00391"/>
    </source>
</evidence>
<proteinExistence type="inferred from homology"/>
<dbReference type="InterPro" id="IPR010663">
    <property type="entry name" value="Znf_FPG/IleRS"/>
</dbReference>
<evidence type="ECO:0000256" key="5">
    <source>
        <dbReference type="ARBA" id="ARBA00012024"/>
    </source>
</evidence>
<dbReference type="GO" id="GO:0008270">
    <property type="term" value="F:zinc ion binding"/>
    <property type="evidence" value="ECO:0007669"/>
    <property type="project" value="UniProtKB-KW"/>
</dbReference>
<sequence length="247" mass="26983">MRQPQLRWPIPVAALEGEAVGRATVDLTRRAKYLLWRLESGCMILHLGMSGSLRIIDPAEPPAAHDHVDIVLDSGRAVRLNDPRRFGALLWVAAGDDPHAHALLAALGPEPLDDVFTGAYLHARCAGRKSPIKNLIMAQENVVGVGNIYASEALFRARILPHRAAGRVSRAACDRLVAAIKQVLAEAIEQGGTTLRDFLQTDGKPGYFVQKLNVYGRDGAACPVCETPIRSRVIGQRNSFYCPRCQH</sequence>
<dbReference type="GO" id="GO:0003684">
    <property type="term" value="F:damaged DNA binding"/>
    <property type="evidence" value="ECO:0007669"/>
    <property type="project" value="InterPro"/>
</dbReference>
<dbReference type="PANTHER" id="PTHR22993:SF9">
    <property type="entry name" value="FORMAMIDOPYRIMIDINE-DNA GLYCOSYLASE"/>
    <property type="match status" value="1"/>
</dbReference>
<evidence type="ECO:0000256" key="3">
    <source>
        <dbReference type="ARBA" id="ARBA00009409"/>
    </source>
</evidence>
<evidence type="ECO:0000256" key="7">
    <source>
        <dbReference type="ARBA" id="ARBA00016240"/>
    </source>
</evidence>
<accession>A0A1Y2K320</accession>
<dbReference type="CDD" id="cd08966">
    <property type="entry name" value="EcFpg-like_N"/>
    <property type="match status" value="1"/>
</dbReference>
<dbReference type="Pfam" id="PF06831">
    <property type="entry name" value="H2TH"/>
    <property type="match status" value="1"/>
</dbReference>
<keyword evidence="17" id="KW-0326">Glycosidase</keyword>
<evidence type="ECO:0000256" key="11">
    <source>
        <dbReference type="ARBA" id="ARBA00022801"/>
    </source>
</evidence>
<keyword evidence="11" id="KW-0378">Hydrolase</keyword>
<dbReference type="GO" id="GO:0140078">
    <property type="term" value="F:class I DNA-(apurinic or apyrimidinic site) endonuclease activity"/>
    <property type="evidence" value="ECO:0007669"/>
    <property type="project" value="UniProtKB-EC"/>
</dbReference>
<dbReference type="InterPro" id="IPR010979">
    <property type="entry name" value="Ribosomal_uS13-like_H2TH"/>
</dbReference>
<dbReference type="SUPFAM" id="SSF57716">
    <property type="entry name" value="Glucocorticoid receptor-like (DNA-binding domain)"/>
    <property type="match status" value="1"/>
</dbReference>
<keyword evidence="16" id="KW-0511">Multifunctional enzyme</keyword>
<comment type="catalytic activity">
    <reaction evidence="19">
        <text>2'-deoxyribonucleotide-(2'-deoxyribose 5'-phosphate)-2'-deoxyribonucleotide-DNA = a 3'-end 2'-deoxyribonucleotide-(2,3-dehydro-2,3-deoxyribose 5'-phosphate)-DNA + a 5'-end 5'-phospho-2'-deoxyribonucleoside-DNA + H(+)</text>
        <dbReference type="Rhea" id="RHEA:66592"/>
        <dbReference type="Rhea" id="RHEA-COMP:13180"/>
        <dbReference type="Rhea" id="RHEA-COMP:16897"/>
        <dbReference type="Rhea" id="RHEA-COMP:17067"/>
        <dbReference type="ChEBI" id="CHEBI:15378"/>
        <dbReference type="ChEBI" id="CHEBI:136412"/>
        <dbReference type="ChEBI" id="CHEBI:157695"/>
        <dbReference type="ChEBI" id="CHEBI:167181"/>
        <dbReference type="EC" id="4.2.99.18"/>
    </reaction>
</comment>
<evidence type="ECO:0000256" key="19">
    <source>
        <dbReference type="ARBA" id="ARBA00044632"/>
    </source>
</evidence>
<dbReference type="NCBIfam" id="NF002211">
    <property type="entry name" value="PRK01103.1"/>
    <property type="match status" value="1"/>
</dbReference>
<evidence type="ECO:0000313" key="24">
    <source>
        <dbReference type="Proteomes" id="UP000194003"/>
    </source>
</evidence>
<keyword evidence="10 20" id="KW-0863">Zinc-finger</keyword>
<dbReference type="PROSITE" id="PS51066">
    <property type="entry name" value="ZF_FPG_2"/>
    <property type="match status" value="1"/>
</dbReference>
<dbReference type="InterPro" id="IPR000214">
    <property type="entry name" value="Znf_DNA_glyclase/AP_lyase"/>
</dbReference>
<evidence type="ECO:0000256" key="12">
    <source>
        <dbReference type="ARBA" id="ARBA00022833"/>
    </source>
</evidence>
<dbReference type="FunFam" id="1.10.8.50:FF:000003">
    <property type="entry name" value="Formamidopyrimidine-DNA glycosylase"/>
    <property type="match status" value="1"/>
</dbReference>
<dbReference type="InterPro" id="IPR035937">
    <property type="entry name" value="FPG_N"/>
</dbReference>
<evidence type="ECO:0000256" key="16">
    <source>
        <dbReference type="ARBA" id="ARBA00023268"/>
    </source>
</evidence>
<comment type="catalytic activity">
    <reaction evidence="1">
        <text>Hydrolysis of DNA containing ring-opened 7-methylguanine residues, releasing 2,6-diamino-4-hydroxy-5-(N-methyl)formamidopyrimidine.</text>
        <dbReference type="EC" id="3.2.2.23"/>
    </reaction>
</comment>